<evidence type="ECO:0008006" key="3">
    <source>
        <dbReference type="Google" id="ProtNLM"/>
    </source>
</evidence>
<keyword evidence="2" id="KW-1185">Reference proteome</keyword>
<dbReference type="InterPro" id="IPR036825">
    <property type="entry name" value="MTH865-like_sf"/>
</dbReference>
<accession>A0A830F3N4</accession>
<dbReference type="Pfam" id="PF07747">
    <property type="entry name" value="MTH865"/>
    <property type="match status" value="1"/>
</dbReference>
<dbReference type="OrthoDB" id="335595at2157"/>
<gene>
    <name evidence="1" type="ORF">GCM10009039_17880</name>
</gene>
<reference evidence="1" key="2">
    <citation type="submission" date="2020-09" db="EMBL/GenBank/DDBJ databases">
        <authorList>
            <person name="Sun Q."/>
            <person name="Ohkuma M."/>
        </authorList>
    </citation>
    <scope>NUCLEOTIDE SEQUENCE</scope>
    <source>
        <strain evidence="1">JCM 19596</strain>
    </source>
</reference>
<dbReference type="Proteomes" id="UP000607197">
    <property type="component" value="Unassembled WGS sequence"/>
</dbReference>
<dbReference type="AlphaFoldDB" id="A0A830F3N4"/>
<evidence type="ECO:0000313" key="2">
    <source>
        <dbReference type="Proteomes" id="UP000607197"/>
    </source>
</evidence>
<dbReference type="SUPFAM" id="SSF69025">
    <property type="entry name" value="Hypothetical protein MTH865"/>
    <property type="match status" value="1"/>
</dbReference>
<dbReference type="Gene3D" id="1.10.238.80">
    <property type="entry name" value="MTH865-like"/>
    <property type="match status" value="1"/>
</dbReference>
<dbReference type="EMBL" id="BMPG01000002">
    <property type="protein sequence ID" value="GGL60044.1"/>
    <property type="molecule type" value="Genomic_DNA"/>
</dbReference>
<comment type="caution">
    <text evidence="1">The sequence shown here is derived from an EMBL/GenBank/DDBJ whole genome shotgun (WGS) entry which is preliminary data.</text>
</comment>
<reference evidence="1" key="1">
    <citation type="journal article" date="2014" name="Int. J. Syst. Evol. Microbiol.">
        <title>Complete genome sequence of Corynebacterium casei LMG S-19264T (=DSM 44701T), isolated from a smear-ripened cheese.</title>
        <authorList>
            <consortium name="US DOE Joint Genome Institute (JGI-PGF)"/>
            <person name="Walter F."/>
            <person name="Albersmeier A."/>
            <person name="Kalinowski J."/>
            <person name="Ruckert C."/>
        </authorList>
    </citation>
    <scope>NUCLEOTIDE SEQUENCE</scope>
    <source>
        <strain evidence="1">JCM 19596</strain>
    </source>
</reference>
<proteinExistence type="predicted"/>
<dbReference type="RefSeq" id="WP_188978089.1">
    <property type="nucleotide sequence ID" value="NZ_BMPG01000002.1"/>
</dbReference>
<evidence type="ECO:0000313" key="1">
    <source>
        <dbReference type="EMBL" id="GGL60044.1"/>
    </source>
</evidence>
<protein>
    <recommendedName>
        <fullName evidence="3">MTH865-like family protein</fullName>
    </recommendedName>
</protein>
<dbReference type="InterPro" id="IPR024093">
    <property type="entry name" value="Uncharacterised_MTH865"/>
</dbReference>
<organism evidence="1 2">
    <name type="scientific">Halocalculus aciditolerans</name>
    <dbReference type="NCBI Taxonomy" id="1383812"/>
    <lineage>
        <taxon>Archaea</taxon>
        <taxon>Methanobacteriati</taxon>
        <taxon>Methanobacteriota</taxon>
        <taxon>Stenosarchaea group</taxon>
        <taxon>Halobacteria</taxon>
        <taxon>Halobacteriales</taxon>
        <taxon>Halobacteriaceae</taxon>
        <taxon>Halocalculus</taxon>
    </lineage>
</organism>
<name>A0A830F3N4_9EURY</name>
<sequence length="87" mass="9377">MPSEAEAELRKQLTDAFENADYPVKNQMALVPALPRGPATKFEAGGKSYTAMELATKLSGRADFPYADVESLVDDIIGGLKDEGDLE</sequence>